<accession>A0ACC2IV50</accession>
<evidence type="ECO:0000313" key="2">
    <source>
        <dbReference type="Proteomes" id="UP001153331"/>
    </source>
</evidence>
<comment type="caution">
    <text evidence="1">The sequence shown here is derived from an EMBL/GenBank/DDBJ whole genome shotgun (WGS) entry which is preliminary data.</text>
</comment>
<gene>
    <name evidence="1" type="ORF">OPT61_g49</name>
</gene>
<reference evidence="1" key="1">
    <citation type="submission" date="2022-11" db="EMBL/GenBank/DDBJ databases">
        <title>Genome Sequence of Boeremia exigua.</title>
        <authorList>
            <person name="Buettner E."/>
        </authorList>
    </citation>
    <scope>NUCLEOTIDE SEQUENCE</scope>
    <source>
        <strain evidence="1">CU02</strain>
    </source>
</reference>
<proteinExistence type="predicted"/>
<protein>
    <submittedName>
        <fullName evidence="1">Uncharacterized protein</fullName>
    </submittedName>
</protein>
<keyword evidence="2" id="KW-1185">Reference proteome</keyword>
<sequence>MASHYVWRRLYFDDYVFERQADTALEKLVIKGLMRERCRAGTSALARSGLIKHCLGEYKLSAGYVSSSGSTQQWRLDPEERKLIAKRANGAAKKSSAIMLMAKGLAQYFI</sequence>
<dbReference type="EMBL" id="JAPHNI010000002">
    <property type="protein sequence ID" value="KAJ8119089.1"/>
    <property type="molecule type" value="Genomic_DNA"/>
</dbReference>
<name>A0ACC2IV50_9PLEO</name>
<organism evidence="1 2">
    <name type="scientific">Boeremia exigua</name>
    <dbReference type="NCBI Taxonomy" id="749465"/>
    <lineage>
        <taxon>Eukaryota</taxon>
        <taxon>Fungi</taxon>
        <taxon>Dikarya</taxon>
        <taxon>Ascomycota</taxon>
        <taxon>Pezizomycotina</taxon>
        <taxon>Dothideomycetes</taxon>
        <taxon>Pleosporomycetidae</taxon>
        <taxon>Pleosporales</taxon>
        <taxon>Pleosporineae</taxon>
        <taxon>Didymellaceae</taxon>
        <taxon>Boeremia</taxon>
    </lineage>
</organism>
<dbReference type="Proteomes" id="UP001153331">
    <property type="component" value="Unassembled WGS sequence"/>
</dbReference>
<evidence type="ECO:0000313" key="1">
    <source>
        <dbReference type="EMBL" id="KAJ8119089.1"/>
    </source>
</evidence>